<dbReference type="PROSITE" id="PS50093">
    <property type="entry name" value="PKD"/>
    <property type="match status" value="1"/>
</dbReference>
<dbReference type="Gene3D" id="2.40.10.10">
    <property type="entry name" value="Trypsin-like serine proteases"/>
    <property type="match status" value="2"/>
</dbReference>
<sequence length="606" mass="65400">MKLRFLIPVLSIFYAATAIANIDELHVLRVAAASGEASKTTIGKQAASNLVLSSQFSALSNQGLVISHKLSHPNADYIKLHFKNVQLAGSAKLVIRNPDNTERYEYTVNNMSLATKDTTLGDDGISSFSAMSISNDSVIIEYYPDENTADQHTEFGVIDSYFYGTESVIPANINQNDASLLSTCGVNERQDVQCWANSHPTEFDRSRPVARLVIGGRSLCTGWRVGADNKMFTNNHCVETAGELASTEVWFNYQQKSCNGSTREAVVKVTGNQFFKTDYTLDYTLFSVNDFSSISQFGYLGLDVRDALQGERIYIPQHGSGNPKELAIESDQDSNGLCQVNAASTNGRGTGTDIGYNCDTIGGSSGSPVLAGVTNKVIALHHLGGCYNKGAKISKIWPQVSTYFNGEIPIGDDNDSSNPIARFTYNCNFEQCSFDGSGSSSAGSINSYSWQFGDNQTDSGSQVTHTFSAAGNYSVSLTVLDSNNQSHTVTQQVAVTSDNTIPDDELAKGQAKEGLSGTMSSEVFYYFDVPSGASNIRVTLSNGTGDADLYVKKGSKPTSTSYDCRPFKNGNNESCTLTGGEGRYHVMLKGYRSYSGVSLLADYTSN</sequence>
<dbReference type="InterPro" id="IPR043504">
    <property type="entry name" value="Peptidase_S1_PA_chymotrypsin"/>
</dbReference>
<dbReference type="InterPro" id="IPR009003">
    <property type="entry name" value="Peptidase_S1_PA"/>
</dbReference>
<dbReference type="PANTHER" id="PTHR36234:SF5">
    <property type="entry name" value="LYSYL ENDOPEPTIDASE"/>
    <property type="match status" value="1"/>
</dbReference>
<dbReference type="OrthoDB" id="5928962at2"/>
<dbReference type="Proteomes" id="UP000006201">
    <property type="component" value="Unassembled WGS sequence"/>
</dbReference>
<dbReference type="eggNOG" id="COG3291">
    <property type="taxonomic scope" value="Bacteria"/>
</dbReference>
<dbReference type="InterPro" id="IPR013783">
    <property type="entry name" value="Ig-like_fold"/>
</dbReference>
<dbReference type="InterPro" id="IPR022409">
    <property type="entry name" value="PKD/Chitinase_dom"/>
</dbReference>
<dbReference type="AlphaFoldDB" id="A4CA71"/>
<dbReference type="Gene3D" id="2.60.120.380">
    <property type="match status" value="1"/>
</dbReference>
<evidence type="ECO:0000313" key="4">
    <source>
        <dbReference type="Proteomes" id="UP000006201"/>
    </source>
</evidence>
<dbReference type="EMBL" id="AAOH01000004">
    <property type="protein sequence ID" value="EAR28279.1"/>
    <property type="molecule type" value="Genomic_DNA"/>
</dbReference>
<dbReference type="PANTHER" id="PTHR36234">
    <property type="entry name" value="LYSYL ENDOPEPTIDASE"/>
    <property type="match status" value="1"/>
</dbReference>
<dbReference type="RefSeq" id="WP_009840111.1">
    <property type="nucleotide sequence ID" value="NZ_CH959301.1"/>
</dbReference>
<dbReference type="InterPro" id="IPR035986">
    <property type="entry name" value="PKD_dom_sf"/>
</dbReference>
<dbReference type="InterPro" id="IPR000601">
    <property type="entry name" value="PKD_dom"/>
</dbReference>
<organism evidence="3 4">
    <name type="scientific">Pseudoalteromonas tunicata D2</name>
    <dbReference type="NCBI Taxonomy" id="87626"/>
    <lineage>
        <taxon>Bacteria</taxon>
        <taxon>Pseudomonadati</taxon>
        <taxon>Pseudomonadota</taxon>
        <taxon>Gammaproteobacteria</taxon>
        <taxon>Alteromonadales</taxon>
        <taxon>Pseudoalteromonadaceae</taxon>
        <taxon>Pseudoalteromonas</taxon>
    </lineage>
</organism>
<keyword evidence="4" id="KW-1185">Reference proteome</keyword>
<gene>
    <name evidence="3" type="ORF">PTD2_20727</name>
</gene>
<comment type="caution">
    <text evidence="3">The sequence shown here is derived from an EMBL/GenBank/DDBJ whole genome shotgun (WGS) entry which is preliminary data.</text>
</comment>
<comment type="cofactor">
    <cofactor evidence="1">
        <name>Ca(2+)</name>
        <dbReference type="ChEBI" id="CHEBI:29108"/>
    </cofactor>
</comment>
<dbReference type="InterPro" id="IPR007280">
    <property type="entry name" value="Peptidase_C_arc/bac"/>
</dbReference>
<evidence type="ECO:0000259" key="2">
    <source>
        <dbReference type="PROSITE" id="PS50093"/>
    </source>
</evidence>
<dbReference type="Pfam" id="PF13365">
    <property type="entry name" value="Trypsin_2"/>
    <property type="match status" value="1"/>
</dbReference>
<reference evidence="3 4" key="1">
    <citation type="submission" date="2006-02" db="EMBL/GenBank/DDBJ databases">
        <authorList>
            <person name="Moran M.A."/>
            <person name="Kjelleberg S."/>
            <person name="Egan S."/>
            <person name="Saunders N."/>
            <person name="Thomas T."/>
            <person name="Ferriera S."/>
            <person name="Johnson J."/>
            <person name="Kravitz S."/>
            <person name="Halpern A."/>
            <person name="Remington K."/>
            <person name="Beeson K."/>
            <person name="Tran B."/>
            <person name="Rogers Y.-H."/>
            <person name="Friedman R."/>
            <person name="Venter J.C."/>
        </authorList>
    </citation>
    <scope>NUCLEOTIDE SEQUENCE [LARGE SCALE GENOMIC DNA]</scope>
    <source>
        <strain evidence="3 4">D2</strain>
    </source>
</reference>
<accession>A4CA71</accession>
<dbReference type="Gene3D" id="2.60.40.10">
    <property type="entry name" value="Immunoglobulins"/>
    <property type="match status" value="1"/>
</dbReference>
<dbReference type="Pfam" id="PF04151">
    <property type="entry name" value="PPC"/>
    <property type="match status" value="1"/>
</dbReference>
<proteinExistence type="predicted"/>
<dbReference type="SUPFAM" id="SSF50494">
    <property type="entry name" value="Trypsin-like serine proteases"/>
    <property type="match status" value="1"/>
</dbReference>
<dbReference type="Pfam" id="PF18911">
    <property type="entry name" value="PKD_4"/>
    <property type="match status" value="1"/>
</dbReference>
<dbReference type="CDD" id="cd00146">
    <property type="entry name" value="PKD"/>
    <property type="match status" value="1"/>
</dbReference>
<dbReference type="HOGENOM" id="CLU_031458_0_0_6"/>
<protein>
    <submittedName>
        <fullName evidence="3">PKD repeat protein</fullName>
    </submittedName>
</protein>
<dbReference type="eggNOG" id="COG3591">
    <property type="taxonomic scope" value="Bacteria"/>
</dbReference>
<dbReference type="SMART" id="SM00089">
    <property type="entry name" value="PKD"/>
    <property type="match status" value="1"/>
</dbReference>
<dbReference type="SUPFAM" id="SSF49299">
    <property type="entry name" value="PKD domain"/>
    <property type="match status" value="1"/>
</dbReference>
<name>A4CA71_9GAMM</name>
<evidence type="ECO:0000313" key="3">
    <source>
        <dbReference type="EMBL" id="EAR28279.1"/>
    </source>
</evidence>
<dbReference type="STRING" id="87626.PTD2_20727"/>
<evidence type="ECO:0000256" key="1">
    <source>
        <dbReference type="ARBA" id="ARBA00001913"/>
    </source>
</evidence>
<feature type="domain" description="PKD" evidence="2">
    <location>
        <begin position="430"/>
        <end position="496"/>
    </location>
</feature>